<dbReference type="InterPro" id="IPR003615">
    <property type="entry name" value="HNH_nuc"/>
</dbReference>
<dbReference type="Pfam" id="PF13391">
    <property type="entry name" value="HNH_2"/>
    <property type="match status" value="1"/>
</dbReference>
<dbReference type="Proteomes" id="UP000078559">
    <property type="component" value="Chromosome 10"/>
</dbReference>
<organism evidence="3 4">
    <name type="scientific">Cytospora mali</name>
    <name type="common">Apple Valsa canker fungus</name>
    <name type="synonym">Valsa mali</name>
    <dbReference type="NCBI Taxonomy" id="578113"/>
    <lineage>
        <taxon>Eukaryota</taxon>
        <taxon>Fungi</taxon>
        <taxon>Dikarya</taxon>
        <taxon>Ascomycota</taxon>
        <taxon>Pezizomycotina</taxon>
        <taxon>Sordariomycetes</taxon>
        <taxon>Sordariomycetidae</taxon>
        <taxon>Diaporthales</taxon>
        <taxon>Cytosporaceae</taxon>
        <taxon>Cytospora</taxon>
    </lineage>
</organism>
<name>A0A194WA27_CYTMA</name>
<proteinExistence type="predicted"/>
<protein>
    <recommendedName>
        <fullName evidence="2">HNH nuclease domain-containing protein</fullName>
    </recommendedName>
</protein>
<gene>
    <name evidence="3" type="ORF">VM1G_08960</name>
</gene>
<reference evidence="3" key="1">
    <citation type="submission" date="2014-12" db="EMBL/GenBank/DDBJ databases">
        <title>Genome Sequence of Valsa Canker Pathogens Uncovers a Specific Adaption of Colonization on Woody Bark.</title>
        <authorList>
            <person name="Yin Z."/>
            <person name="Liu H."/>
            <person name="Gao X."/>
            <person name="Li Z."/>
            <person name="Song N."/>
            <person name="Ke X."/>
            <person name="Dai Q."/>
            <person name="Wu Y."/>
            <person name="Sun Y."/>
            <person name="Xu J.-R."/>
            <person name="Kang Z.K."/>
            <person name="Wang L."/>
            <person name="Huang L."/>
        </authorList>
    </citation>
    <scope>NUCLEOTIDE SEQUENCE [LARGE SCALE GENOMIC DNA]</scope>
    <source>
        <strain evidence="3">03-8</strain>
    </source>
</reference>
<evidence type="ECO:0000313" key="4">
    <source>
        <dbReference type="Proteomes" id="UP000078559"/>
    </source>
</evidence>
<sequence>MSGGVVKAALSLAKHTFPMSNKQDIADPDSNIDLNYAWMGTWSSMTNGIILESTLHKCFNARIIAFHPESHIIRAFIDLGLITKFHGKRATLPSDIPKKVLQHHWDMCCLENTPSMVVPTSVLTNLPELPRKGGLLEDISDDEYGRGRGRSREKKRCIATEENDGHGMKRQRLEPLDRTSTSS</sequence>
<feature type="region of interest" description="Disordered" evidence="1">
    <location>
        <begin position="140"/>
        <end position="183"/>
    </location>
</feature>
<feature type="domain" description="HNH nuclease" evidence="2">
    <location>
        <begin position="15"/>
        <end position="67"/>
    </location>
</feature>
<evidence type="ECO:0000259" key="2">
    <source>
        <dbReference type="Pfam" id="PF13391"/>
    </source>
</evidence>
<dbReference type="EMBL" id="CM003107">
    <property type="protein sequence ID" value="KUI73167.1"/>
    <property type="molecule type" value="Genomic_DNA"/>
</dbReference>
<dbReference type="OrthoDB" id="2142759at2759"/>
<evidence type="ECO:0000256" key="1">
    <source>
        <dbReference type="SAM" id="MobiDB-lite"/>
    </source>
</evidence>
<evidence type="ECO:0000313" key="3">
    <source>
        <dbReference type="EMBL" id="KUI73167.1"/>
    </source>
</evidence>
<feature type="compositionally biased region" description="Basic and acidic residues" evidence="1">
    <location>
        <begin position="156"/>
        <end position="177"/>
    </location>
</feature>
<dbReference type="AlphaFoldDB" id="A0A194WA27"/>
<accession>A0A194WA27</accession>
<keyword evidence="4" id="KW-1185">Reference proteome</keyword>